<accession>A0ABS4VU66</accession>
<name>A0ABS4VU66_9PSEU</name>
<dbReference type="SUPFAM" id="SSF53850">
    <property type="entry name" value="Periplasmic binding protein-like II"/>
    <property type="match status" value="1"/>
</dbReference>
<sequence>MAFDVLDLRLFVLIAEQGSITRAAESAHLSTPSASGRIAGMERALGVTLLDRHRRGVSPTRHGALLLEHAREIVGRHDRMRLELADLSGSAAPAITVLVNTAAATLLPSVVIDFLTAHPEADLDLVEQPSHRIVAALAEGRVELGVLSGGVEHGRLDVESLGPDPLAVLVRPDHPLARSASVVFADVVDEPLVGHVQGSPLDELVHDHAAPLGRRPRYRARFSDARSVRRAVAAGVGVAIAPARHDGDGVVAIPLSDSWAARELVLATRRWSDLSRWANEFADQLLDARDRWNGSARDG</sequence>
<evidence type="ECO:0000259" key="5">
    <source>
        <dbReference type="PROSITE" id="PS50931"/>
    </source>
</evidence>
<dbReference type="InterPro" id="IPR036390">
    <property type="entry name" value="WH_DNA-bd_sf"/>
</dbReference>
<dbReference type="Gene3D" id="1.10.10.10">
    <property type="entry name" value="Winged helix-like DNA-binding domain superfamily/Winged helix DNA-binding domain"/>
    <property type="match status" value="1"/>
</dbReference>
<dbReference type="Pfam" id="PF00126">
    <property type="entry name" value="HTH_1"/>
    <property type="match status" value="1"/>
</dbReference>
<organism evidence="6 7">
    <name type="scientific">Pseudonocardia parietis</name>
    <dbReference type="NCBI Taxonomy" id="570936"/>
    <lineage>
        <taxon>Bacteria</taxon>
        <taxon>Bacillati</taxon>
        <taxon>Actinomycetota</taxon>
        <taxon>Actinomycetes</taxon>
        <taxon>Pseudonocardiales</taxon>
        <taxon>Pseudonocardiaceae</taxon>
        <taxon>Pseudonocardia</taxon>
    </lineage>
</organism>
<dbReference type="GO" id="GO:0003677">
    <property type="term" value="F:DNA binding"/>
    <property type="evidence" value="ECO:0007669"/>
    <property type="project" value="UniProtKB-KW"/>
</dbReference>
<keyword evidence="4" id="KW-0804">Transcription</keyword>
<keyword evidence="7" id="KW-1185">Reference proteome</keyword>
<dbReference type="PROSITE" id="PS50931">
    <property type="entry name" value="HTH_LYSR"/>
    <property type="match status" value="1"/>
</dbReference>
<dbReference type="InterPro" id="IPR036388">
    <property type="entry name" value="WH-like_DNA-bd_sf"/>
</dbReference>
<proteinExistence type="inferred from homology"/>
<protein>
    <submittedName>
        <fullName evidence="6">DNA-binding transcriptional LysR family regulator</fullName>
    </submittedName>
</protein>
<dbReference type="InterPro" id="IPR000847">
    <property type="entry name" value="LysR_HTH_N"/>
</dbReference>
<dbReference type="Proteomes" id="UP001519295">
    <property type="component" value="Unassembled WGS sequence"/>
</dbReference>
<evidence type="ECO:0000256" key="3">
    <source>
        <dbReference type="ARBA" id="ARBA00023125"/>
    </source>
</evidence>
<evidence type="ECO:0000313" key="7">
    <source>
        <dbReference type="Proteomes" id="UP001519295"/>
    </source>
</evidence>
<keyword evidence="2" id="KW-0805">Transcription regulation</keyword>
<keyword evidence="3 6" id="KW-0238">DNA-binding</keyword>
<evidence type="ECO:0000256" key="2">
    <source>
        <dbReference type="ARBA" id="ARBA00023015"/>
    </source>
</evidence>
<comment type="similarity">
    <text evidence="1">Belongs to the LysR transcriptional regulatory family.</text>
</comment>
<dbReference type="InterPro" id="IPR050950">
    <property type="entry name" value="HTH-type_LysR_regulators"/>
</dbReference>
<evidence type="ECO:0000256" key="4">
    <source>
        <dbReference type="ARBA" id="ARBA00023163"/>
    </source>
</evidence>
<feature type="domain" description="HTH lysR-type" evidence="5">
    <location>
        <begin position="1"/>
        <end position="60"/>
    </location>
</feature>
<dbReference type="Gene3D" id="3.40.190.290">
    <property type="match status" value="1"/>
</dbReference>
<comment type="caution">
    <text evidence="6">The sequence shown here is derived from an EMBL/GenBank/DDBJ whole genome shotgun (WGS) entry which is preliminary data.</text>
</comment>
<dbReference type="Pfam" id="PF03466">
    <property type="entry name" value="LysR_substrate"/>
    <property type="match status" value="1"/>
</dbReference>
<dbReference type="PANTHER" id="PTHR30419:SF2">
    <property type="entry name" value="LYSR FAMILY TRANSCRIPTIONAL REGULATOR"/>
    <property type="match status" value="1"/>
</dbReference>
<evidence type="ECO:0000313" key="6">
    <source>
        <dbReference type="EMBL" id="MBP2367472.1"/>
    </source>
</evidence>
<evidence type="ECO:0000256" key="1">
    <source>
        <dbReference type="ARBA" id="ARBA00009437"/>
    </source>
</evidence>
<gene>
    <name evidence="6" type="ORF">JOF36_003168</name>
</gene>
<dbReference type="RefSeq" id="WP_210027612.1">
    <property type="nucleotide sequence ID" value="NZ_JAGINU010000001.1"/>
</dbReference>
<dbReference type="SUPFAM" id="SSF46785">
    <property type="entry name" value="Winged helix' DNA-binding domain"/>
    <property type="match status" value="1"/>
</dbReference>
<reference evidence="6 7" key="1">
    <citation type="submission" date="2021-03" db="EMBL/GenBank/DDBJ databases">
        <title>Sequencing the genomes of 1000 actinobacteria strains.</title>
        <authorList>
            <person name="Klenk H.-P."/>
        </authorList>
    </citation>
    <scope>NUCLEOTIDE SEQUENCE [LARGE SCALE GENOMIC DNA]</scope>
    <source>
        <strain evidence="6 7">DSM 45256</strain>
    </source>
</reference>
<dbReference type="InterPro" id="IPR005119">
    <property type="entry name" value="LysR_subst-bd"/>
</dbReference>
<dbReference type="PANTHER" id="PTHR30419">
    <property type="entry name" value="HTH-TYPE TRANSCRIPTIONAL REGULATOR YBHD"/>
    <property type="match status" value="1"/>
</dbReference>
<dbReference type="EMBL" id="JAGINU010000001">
    <property type="protein sequence ID" value="MBP2367472.1"/>
    <property type="molecule type" value="Genomic_DNA"/>
</dbReference>